<dbReference type="InterPro" id="IPR037278">
    <property type="entry name" value="ARFGAP/RecO"/>
</dbReference>
<dbReference type="AlphaFoldDB" id="F2NFQ5"/>
<dbReference type="SUPFAM" id="SSF50249">
    <property type="entry name" value="Nucleic acid-binding proteins"/>
    <property type="match status" value="1"/>
</dbReference>
<evidence type="ECO:0000256" key="7">
    <source>
        <dbReference type="HAMAP-Rule" id="MF_00201"/>
    </source>
</evidence>
<keyword evidence="10" id="KW-1185">Reference proteome</keyword>
<dbReference type="Proteomes" id="UP000000483">
    <property type="component" value="Chromosome"/>
</dbReference>
<comment type="similarity">
    <text evidence="1 7">Belongs to the RecO family.</text>
</comment>
<dbReference type="GO" id="GO:0043590">
    <property type="term" value="C:bacterial nucleoid"/>
    <property type="evidence" value="ECO:0007669"/>
    <property type="project" value="TreeGrafter"/>
</dbReference>
<evidence type="ECO:0000313" key="10">
    <source>
        <dbReference type="Proteomes" id="UP000000483"/>
    </source>
</evidence>
<organism evidence="9 10">
    <name type="scientific">Desulfobacca acetoxidans (strain ATCC 700848 / DSM 11109 / ASRB2)</name>
    <dbReference type="NCBI Taxonomy" id="880072"/>
    <lineage>
        <taxon>Bacteria</taxon>
        <taxon>Pseudomonadati</taxon>
        <taxon>Thermodesulfobacteriota</taxon>
        <taxon>Desulfobaccia</taxon>
        <taxon>Desulfobaccales</taxon>
        <taxon>Desulfobaccaceae</taxon>
        <taxon>Desulfobacca</taxon>
    </lineage>
</organism>
<keyword evidence="3 7" id="KW-0227">DNA damage</keyword>
<evidence type="ECO:0000256" key="1">
    <source>
        <dbReference type="ARBA" id="ARBA00007452"/>
    </source>
</evidence>
<dbReference type="InterPro" id="IPR003717">
    <property type="entry name" value="RecO"/>
</dbReference>
<evidence type="ECO:0000259" key="8">
    <source>
        <dbReference type="Pfam" id="PF11967"/>
    </source>
</evidence>
<evidence type="ECO:0000256" key="2">
    <source>
        <dbReference type="ARBA" id="ARBA00021310"/>
    </source>
</evidence>
<reference evidence="10" key="2">
    <citation type="submission" date="2011-03" db="EMBL/GenBank/DDBJ databases">
        <title>The complete genome of Desulfobacca acetoxidans DSM 11109.</title>
        <authorList>
            <consortium name="US DOE Joint Genome Institute (JGI-PGF)"/>
            <person name="Lucas S."/>
            <person name="Copeland A."/>
            <person name="Lapidus A."/>
            <person name="Bruce D."/>
            <person name="Goodwin L."/>
            <person name="Pitluck S."/>
            <person name="Peters L."/>
            <person name="Kyrpides N."/>
            <person name="Mavromatis K."/>
            <person name="Ivanova N."/>
            <person name="Ovchinnikova G."/>
            <person name="Teshima H."/>
            <person name="Detter J.C."/>
            <person name="Han C."/>
            <person name="Land M."/>
            <person name="Hauser L."/>
            <person name="Markowitz V."/>
            <person name="Cheng J.-F."/>
            <person name="Hugenholtz P."/>
            <person name="Woyke T."/>
            <person name="Wu D."/>
            <person name="Spring S."/>
            <person name="Schueler E."/>
            <person name="Brambilla E."/>
            <person name="Klenk H.-P."/>
            <person name="Eisen J.A."/>
        </authorList>
    </citation>
    <scope>NUCLEOTIDE SEQUENCE [LARGE SCALE GENOMIC DNA]</scope>
    <source>
        <strain evidence="10">ATCC 700848 / DSM 11109 / ASRB2</strain>
    </source>
</reference>
<dbReference type="EMBL" id="CP002629">
    <property type="protein sequence ID" value="AEB10174.1"/>
    <property type="molecule type" value="Genomic_DNA"/>
</dbReference>
<dbReference type="HAMAP" id="MF_00201">
    <property type="entry name" value="RecO"/>
    <property type="match status" value="1"/>
</dbReference>
<dbReference type="PANTHER" id="PTHR33991">
    <property type="entry name" value="DNA REPAIR PROTEIN RECO"/>
    <property type="match status" value="1"/>
</dbReference>
<evidence type="ECO:0000256" key="5">
    <source>
        <dbReference type="ARBA" id="ARBA00023204"/>
    </source>
</evidence>
<dbReference type="KEGG" id="dao:Desac_2352"/>
<dbReference type="eggNOG" id="COG1381">
    <property type="taxonomic scope" value="Bacteria"/>
</dbReference>
<dbReference type="Pfam" id="PF02565">
    <property type="entry name" value="RecO_C"/>
    <property type="match status" value="1"/>
</dbReference>
<dbReference type="GO" id="GO:0006302">
    <property type="term" value="P:double-strand break repair"/>
    <property type="evidence" value="ECO:0007669"/>
    <property type="project" value="TreeGrafter"/>
</dbReference>
<dbReference type="InterPro" id="IPR012340">
    <property type="entry name" value="NA-bd_OB-fold"/>
</dbReference>
<dbReference type="HOGENOM" id="CLU_066632_2_1_7"/>
<dbReference type="SUPFAM" id="SSF57863">
    <property type="entry name" value="ArfGap/RecO-like zinc finger"/>
    <property type="match status" value="1"/>
</dbReference>
<comment type="function">
    <text evidence="7">Involved in DNA repair and RecF pathway recombination.</text>
</comment>
<dbReference type="InterPro" id="IPR022572">
    <property type="entry name" value="DNA_rep/recomb_RecO_N"/>
</dbReference>
<evidence type="ECO:0000256" key="4">
    <source>
        <dbReference type="ARBA" id="ARBA00023172"/>
    </source>
</evidence>
<sequence length="265" mass="29537">MPPRQTLALILKTQDYGEADRLVVFLTPDEGRVTALAKHARKSKRRFANCLEPFSLVQAIYTAKPNLELARLDRGELVEAFPELRRSLDTLAAAACLTETAMEIVGAIDNLAELFAALQSSLTHLATGLPSWSLLCSYLIRLLALAGYGPSWQTCQVCRRNTDGLVWFSLNKGGIVCSSCLGQSQGERLYPLHPGARKLILAAQRLPLENLPRLRFPELAQKETLALLNGFIRQILGKELKSFNFIDTLRNFQKRSTDPHAHTRN</sequence>
<evidence type="ECO:0000313" key="9">
    <source>
        <dbReference type="EMBL" id="AEB10174.1"/>
    </source>
</evidence>
<protein>
    <recommendedName>
        <fullName evidence="2 7">DNA repair protein RecO</fullName>
    </recommendedName>
    <alternativeName>
        <fullName evidence="6 7">Recombination protein O</fullName>
    </alternativeName>
</protein>
<dbReference type="NCBIfam" id="TIGR00613">
    <property type="entry name" value="reco"/>
    <property type="match status" value="1"/>
</dbReference>
<dbReference type="OrthoDB" id="9780797at2"/>
<dbReference type="Gene3D" id="1.20.1440.120">
    <property type="entry name" value="Recombination protein O, C-terminal domain"/>
    <property type="match status" value="1"/>
</dbReference>
<keyword evidence="5 7" id="KW-0234">DNA repair</keyword>
<evidence type="ECO:0000256" key="3">
    <source>
        <dbReference type="ARBA" id="ARBA00022763"/>
    </source>
</evidence>
<dbReference type="RefSeq" id="WP_013707283.1">
    <property type="nucleotide sequence ID" value="NC_015388.1"/>
</dbReference>
<reference evidence="9 10" key="1">
    <citation type="journal article" date="2011" name="Stand. Genomic Sci.">
        <title>Complete genome sequence of the acetate-degrading sulfate reducer Desulfobacca acetoxidans type strain (ASRB2).</title>
        <authorList>
            <person name="Goker M."/>
            <person name="Teshima H."/>
            <person name="Lapidus A."/>
            <person name="Nolan M."/>
            <person name="Lucas S."/>
            <person name="Hammon N."/>
            <person name="Deshpande S."/>
            <person name="Cheng J.F."/>
            <person name="Tapia R."/>
            <person name="Han C."/>
            <person name="Goodwin L."/>
            <person name="Pitluck S."/>
            <person name="Huntemann M."/>
            <person name="Liolios K."/>
            <person name="Ivanova N."/>
            <person name="Pagani I."/>
            <person name="Mavromatis K."/>
            <person name="Ovchinikova G."/>
            <person name="Pati A."/>
            <person name="Chen A."/>
            <person name="Palaniappan K."/>
            <person name="Land M."/>
            <person name="Hauser L."/>
            <person name="Brambilla E.M."/>
            <person name="Rohde M."/>
            <person name="Spring S."/>
            <person name="Detter J.C."/>
            <person name="Woyke T."/>
            <person name="Bristow J."/>
            <person name="Eisen J.A."/>
            <person name="Markowitz V."/>
            <person name="Hugenholtz P."/>
            <person name="Kyrpides N.C."/>
            <person name="Klenk H.P."/>
        </authorList>
    </citation>
    <scope>NUCLEOTIDE SEQUENCE [LARGE SCALE GENOMIC DNA]</scope>
    <source>
        <strain evidence="10">ATCC 700848 / DSM 11109 / ASRB2</strain>
    </source>
</reference>
<dbReference type="InterPro" id="IPR042242">
    <property type="entry name" value="RecO_C"/>
</dbReference>
<evidence type="ECO:0000256" key="6">
    <source>
        <dbReference type="ARBA" id="ARBA00033409"/>
    </source>
</evidence>
<accession>F2NFQ5</accession>
<dbReference type="Pfam" id="PF11967">
    <property type="entry name" value="RecO_N"/>
    <property type="match status" value="1"/>
</dbReference>
<name>F2NFQ5_DESAR</name>
<gene>
    <name evidence="7" type="primary">recO</name>
    <name evidence="9" type="ordered locus">Desac_2352</name>
</gene>
<dbReference type="Gene3D" id="2.40.50.140">
    <property type="entry name" value="Nucleic acid-binding proteins"/>
    <property type="match status" value="1"/>
</dbReference>
<keyword evidence="4 7" id="KW-0233">DNA recombination</keyword>
<proteinExistence type="inferred from homology"/>
<dbReference type="PANTHER" id="PTHR33991:SF1">
    <property type="entry name" value="DNA REPAIR PROTEIN RECO"/>
    <property type="match status" value="1"/>
</dbReference>
<feature type="domain" description="DNA replication/recombination mediator RecO N-terminal" evidence="8">
    <location>
        <begin position="5"/>
        <end position="81"/>
    </location>
</feature>
<dbReference type="GO" id="GO:0006310">
    <property type="term" value="P:DNA recombination"/>
    <property type="evidence" value="ECO:0007669"/>
    <property type="project" value="UniProtKB-UniRule"/>
</dbReference>
<dbReference type="STRING" id="880072.Desac_2352"/>